<protein>
    <submittedName>
        <fullName evidence="3">Uncharacterized protein</fullName>
    </submittedName>
</protein>
<dbReference type="PANTHER" id="PTHR48064:SF1">
    <property type="entry name" value="RECEPTOR-LIKE PROTEIN 51-RELATED"/>
    <property type="match status" value="1"/>
</dbReference>
<keyword evidence="1" id="KW-0433">Leucine-rich repeat</keyword>
<comment type="caution">
    <text evidence="3">The sequence shown here is derived from an EMBL/GenBank/DDBJ whole genome shotgun (WGS) entry which is preliminary data.</text>
</comment>
<evidence type="ECO:0000256" key="2">
    <source>
        <dbReference type="ARBA" id="ARBA00022737"/>
    </source>
</evidence>
<evidence type="ECO:0000313" key="3">
    <source>
        <dbReference type="EMBL" id="RXH98539.1"/>
    </source>
</evidence>
<dbReference type="InterPro" id="IPR053038">
    <property type="entry name" value="RLP_Defense"/>
</dbReference>
<gene>
    <name evidence="3" type="ORF">DVH24_010864</name>
</gene>
<keyword evidence="4" id="KW-1185">Reference proteome</keyword>
<evidence type="ECO:0000313" key="4">
    <source>
        <dbReference type="Proteomes" id="UP000290289"/>
    </source>
</evidence>
<reference evidence="3 4" key="1">
    <citation type="submission" date="2018-10" db="EMBL/GenBank/DDBJ databases">
        <title>A high-quality apple genome assembly.</title>
        <authorList>
            <person name="Hu J."/>
        </authorList>
    </citation>
    <scope>NUCLEOTIDE SEQUENCE [LARGE SCALE GENOMIC DNA]</scope>
    <source>
        <strain evidence="4">cv. HFTH1</strain>
        <tissue evidence="3">Young leaf</tissue>
    </source>
</reference>
<keyword evidence="2" id="KW-0677">Repeat</keyword>
<evidence type="ECO:0000256" key="1">
    <source>
        <dbReference type="ARBA" id="ARBA00022614"/>
    </source>
</evidence>
<dbReference type="Pfam" id="PF12799">
    <property type="entry name" value="LRR_4"/>
    <property type="match status" value="1"/>
</dbReference>
<dbReference type="SUPFAM" id="SSF52058">
    <property type="entry name" value="L domain-like"/>
    <property type="match status" value="1"/>
</dbReference>
<dbReference type="AlphaFoldDB" id="A0A498JRH9"/>
<name>A0A498JRH9_MALDO</name>
<proteinExistence type="predicted"/>
<dbReference type="InterPro" id="IPR032675">
    <property type="entry name" value="LRR_dom_sf"/>
</dbReference>
<dbReference type="PANTHER" id="PTHR48064">
    <property type="entry name" value="OS01G0750400 PROTEIN"/>
    <property type="match status" value="1"/>
</dbReference>
<sequence length="74" mass="8482">MQSQLPDSLGKPKSLHNLNLMYNNLWGSIPDFIRNLPSLRTLDLSSNNMKSSITKYGTTLSANFSRFVRFRAYI</sequence>
<dbReference type="EMBL" id="RDQH01000331">
    <property type="protein sequence ID" value="RXH98539.1"/>
    <property type="molecule type" value="Genomic_DNA"/>
</dbReference>
<accession>A0A498JRH9</accession>
<dbReference type="Proteomes" id="UP000290289">
    <property type="component" value="Chromosome 5"/>
</dbReference>
<organism evidence="3 4">
    <name type="scientific">Malus domestica</name>
    <name type="common">Apple</name>
    <name type="synonym">Pyrus malus</name>
    <dbReference type="NCBI Taxonomy" id="3750"/>
    <lineage>
        <taxon>Eukaryota</taxon>
        <taxon>Viridiplantae</taxon>
        <taxon>Streptophyta</taxon>
        <taxon>Embryophyta</taxon>
        <taxon>Tracheophyta</taxon>
        <taxon>Spermatophyta</taxon>
        <taxon>Magnoliopsida</taxon>
        <taxon>eudicotyledons</taxon>
        <taxon>Gunneridae</taxon>
        <taxon>Pentapetalae</taxon>
        <taxon>rosids</taxon>
        <taxon>fabids</taxon>
        <taxon>Rosales</taxon>
        <taxon>Rosaceae</taxon>
        <taxon>Amygdaloideae</taxon>
        <taxon>Maleae</taxon>
        <taxon>Malus</taxon>
    </lineage>
</organism>
<dbReference type="InterPro" id="IPR025875">
    <property type="entry name" value="Leu-rich_rpt_4"/>
</dbReference>
<dbReference type="Gene3D" id="3.80.10.10">
    <property type="entry name" value="Ribonuclease Inhibitor"/>
    <property type="match status" value="1"/>
</dbReference>